<keyword evidence="2" id="KW-0255">Endonuclease</keyword>
<comment type="caution">
    <text evidence="2">The sequence shown here is derived from an EMBL/GenBank/DDBJ whole genome shotgun (WGS) entry which is preliminary data.</text>
</comment>
<keyword evidence="2" id="KW-0540">Nuclease</keyword>
<dbReference type="GO" id="GO:0004519">
    <property type="term" value="F:endonuclease activity"/>
    <property type="evidence" value="ECO:0007669"/>
    <property type="project" value="UniProtKB-KW"/>
</dbReference>
<sequence length="141" mass="15874">MGYWQQSGETVTGMARAIDGDSLRLGQRELRLAGIDAPELHQTCQHDDGIYPCGREARGYLDSILARAPVTCTMREKDRYGRDLALCRQGDIDLNAALVRAGQAVAYGRFDAEERQARAGRRGVWSGRFERPAEWRRAHPR</sequence>
<dbReference type="PROSITE" id="PS50830">
    <property type="entry name" value="TNASE_3"/>
    <property type="match status" value="1"/>
</dbReference>
<feature type="domain" description="TNase-like" evidence="1">
    <location>
        <begin position="8"/>
        <end position="127"/>
    </location>
</feature>
<organism evidence="2 3">
    <name type="scientific">Chelatococcus asaccharovorans</name>
    <dbReference type="NCBI Taxonomy" id="28210"/>
    <lineage>
        <taxon>Bacteria</taxon>
        <taxon>Pseudomonadati</taxon>
        <taxon>Pseudomonadota</taxon>
        <taxon>Alphaproteobacteria</taxon>
        <taxon>Hyphomicrobiales</taxon>
        <taxon>Chelatococcaceae</taxon>
        <taxon>Chelatococcus</taxon>
    </lineage>
</organism>
<dbReference type="SUPFAM" id="SSF50199">
    <property type="entry name" value="Staphylococcal nuclease"/>
    <property type="match status" value="1"/>
</dbReference>
<keyword evidence="3" id="KW-1185">Reference proteome</keyword>
<evidence type="ECO:0000259" key="1">
    <source>
        <dbReference type="PROSITE" id="PS50830"/>
    </source>
</evidence>
<dbReference type="InterPro" id="IPR016071">
    <property type="entry name" value="Staphylococal_nuclease_OB-fold"/>
</dbReference>
<dbReference type="Proteomes" id="UP000248021">
    <property type="component" value="Unassembled WGS sequence"/>
</dbReference>
<dbReference type="Pfam" id="PF00565">
    <property type="entry name" value="SNase"/>
    <property type="match status" value="1"/>
</dbReference>
<dbReference type="PANTHER" id="PTHR12302">
    <property type="entry name" value="EBNA2 BINDING PROTEIN P100"/>
    <property type="match status" value="1"/>
</dbReference>
<dbReference type="EMBL" id="QJJK01000017">
    <property type="protein sequence ID" value="PXW52184.1"/>
    <property type="molecule type" value="Genomic_DNA"/>
</dbReference>
<dbReference type="PANTHER" id="PTHR12302:SF26">
    <property type="entry name" value="BLR1266 PROTEIN"/>
    <property type="match status" value="1"/>
</dbReference>
<keyword evidence="2" id="KW-0378">Hydrolase</keyword>
<name>A0A2V3TT44_9HYPH</name>
<dbReference type="SMART" id="SM00318">
    <property type="entry name" value="SNc"/>
    <property type="match status" value="1"/>
</dbReference>
<dbReference type="InterPro" id="IPR035437">
    <property type="entry name" value="SNase_OB-fold_sf"/>
</dbReference>
<gene>
    <name evidence="2" type="ORF">C7450_11747</name>
</gene>
<reference evidence="2 3" key="1">
    <citation type="submission" date="2018-05" db="EMBL/GenBank/DDBJ databases">
        <title>Genomic Encyclopedia of Type Strains, Phase IV (KMG-IV): sequencing the most valuable type-strain genomes for metagenomic binning, comparative biology and taxonomic classification.</title>
        <authorList>
            <person name="Goeker M."/>
        </authorList>
    </citation>
    <scope>NUCLEOTIDE SEQUENCE [LARGE SCALE GENOMIC DNA]</scope>
    <source>
        <strain evidence="2 3">DSM 6462</strain>
    </source>
</reference>
<dbReference type="AlphaFoldDB" id="A0A2V3TT44"/>
<dbReference type="Gene3D" id="2.40.50.90">
    <property type="match status" value="1"/>
</dbReference>
<proteinExistence type="predicted"/>
<accession>A0A2V3TT44</accession>
<evidence type="ECO:0000313" key="3">
    <source>
        <dbReference type="Proteomes" id="UP000248021"/>
    </source>
</evidence>
<evidence type="ECO:0000313" key="2">
    <source>
        <dbReference type="EMBL" id="PXW52184.1"/>
    </source>
</evidence>
<protein>
    <submittedName>
        <fullName evidence="2">Endonuclease YncB(Thermonuclease family)</fullName>
    </submittedName>
</protein>